<dbReference type="AlphaFoldDB" id="A0A8X8XKW6"/>
<sequence>MITRSSSGGGFNIAAVTKKIDVDNRISLRYYHRIADNILKQADIFREEKNIIDLYVMLLRFSSLVTETIPCHKEYRTSLQSSKLNLKRKLNTAMTELEELKPAVSEKLQEMQYKHIYQLHKQQKSQQSQTLEPSVEWPLVRPNLNKFSIKQPVTNQYGYQVPKAFSLSKPTGEHLQRVPLSIPRAKEETLSKHSILGPNGLRGQWQGPTHYKVQYPSNLDFTPVQITGVNSTQNSTEDGIVMKEENGGSKQDKSSLESVVPPKTDSQQIEESISLISFEDDSASQSEVIREPSPPPVLAEVQDLIPASTPETQTESGLVNASDDALVCSEDPLQLHIVRSFDSFIHSIILSGYLIPL</sequence>
<reference evidence="3" key="1">
    <citation type="submission" date="2018-01" db="EMBL/GenBank/DDBJ databases">
        <authorList>
            <person name="Mao J.F."/>
        </authorList>
    </citation>
    <scope>NUCLEOTIDE SEQUENCE</scope>
    <source>
        <strain evidence="3">Huo1</strain>
        <tissue evidence="3">Leaf</tissue>
    </source>
</reference>
<feature type="domain" description="USP8 dimerisation" evidence="2">
    <location>
        <begin position="14"/>
        <end position="107"/>
    </location>
</feature>
<dbReference type="PANTHER" id="PTHR12947:SF19">
    <property type="entry name" value="AMSH-LIKE UBIQUITIN THIOESTERASE 1"/>
    <property type="match status" value="1"/>
</dbReference>
<dbReference type="EMBL" id="PNBA02000009">
    <property type="protein sequence ID" value="KAG6413763.1"/>
    <property type="molecule type" value="Genomic_DNA"/>
</dbReference>
<organism evidence="3">
    <name type="scientific">Salvia splendens</name>
    <name type="common">Scarlet sage</name>
    <dbReference type="NCBI Taxonomy" id="180675"/>
    <lineage>
        <taxon>Eukaryota</taxon>
        <taxon>Viridiplantae</taxon>
        <taxon>Streptophyta</taxon>
        <taxon>Embryophyta</taxon>
        <taxon>Tracheophyta</taxon>
        <taxon>Spermatophyta</taxon>
        <taxon>Magnoliopsida</taxon>
        <taxon>eudicotyledons</taxon>
        <taxon>Gunneridae</taxon>
        <taxon>Pentapetalae</taxon>
        <taxon>asterids</taxon>
        <taxon>lamiids</taxon>
        <taxon>Lamiales</taxon>
        <taxon>Lamiaceae</taxon>
        <taxon>Nepetoideae</taxon>
        <taxon>Mentheae</taxon>
        <taxon>Salviinae</taxon>
        <taxon>Salvia</taxon>
        <taxon>Salvia subgen. Calosphace</taxon>
        <taxon>core Calosphace</taxon>
    </lineage>
</organism>
<evidence type="ECO:0000313" key="3">
    <source>
        <dbReference type="EMBL" id="KAG6413763.1"/>
    </source>
</evidence>
<accession>A0A8X8XKW6</accession>
<dbReference type="GO" id="GO:0016020">
    <property type="term" value="C:membrane"/>
    <property type="evidence" value="ECO:0007669"/>
    <property type="project" value="TreeGrafter"/>
</dbReference>
<name>A0A8X8XKW6_SALSN</name>
<evidence type="ECO:0000256" key="1">
    <source>
        <dbReference type="SAM" id="MobiDB-lite"/>
    </source>
</evidence>
<dbReference type="GO" id="GO:0005768">
    <property type="term" value="C:endosome"/>
    <property type="evidence" value="ECO:0007669"/>
    <property type="project" value="TreeGrafter"/>
</dbReference>
<keyword evidence="4" id="KW-1185">Reference proteome</keyword>
<dbReference type="Pfam" id="PF08969">
    <property type="entry name" value="USP8_dimer"/>
    <property type="match status" value="1"/>
</dbReference>
<dbReference type="Proteomes" id="UP000298416">
    <property type="component" value="Unassembled WGS sequence"/>
</dbReference>
<proteinExistence type="predicted"/>
<dbReference type="PANTHER" id="PTHR12947">
    <property type="entry name" value="AMSH-LIKE PROTEASE"/>
    <property type="match status" value="1"/>
</dbReference>
<gene>
    <name evidence="3" type="ORF">SASPL_126477</name>
</gene>
<feature type="compositionally biased region" description="Basic and acidic residues" evidence="1">
    <location>
        <begin position="244"/>
        <end position="255"/>
    </location>
</feature>
<evidence type="ECO:0000259" key="2">
    <source>
        <dbReference type="Pfam" id="PF08969"/>
    </source>
</evidence>
<comment type="caution">
    <text evidence="3">The sequence shown here is derived from an EMBL/GenBank/DDBJ whole genome shotgun (WGS) entry which is preliminary data.</text>
</comment>
<protein>
    <recommendedName>
        <fullName evidence="2">USP8 dimerisation domain-containing protein</fullName>
    </recommendedName>
</protein>
<dbReference type="GO" id="GO:0071108">
    <property type="term" value="P:protein K48-linked deubiquitination"/>
    <property type="evidence" value="ECO:0007669"/>
    <property type="project" value="TreeGrafter"/>
</dbReference>
<dbReference type="Gene3D" id="1.20.58.80">
    <property type="entry name" value="Phosphotransferase system, lactose/cellobiose-type IIA subunit"/>
    <property type="match status" value="1"/>
</dbReference>
<dbReference type="GO" id="GO:0070536">
    <property type="term" value="P:protein K63-linked deubiquitination"/>
    <property type="evidence" value="ECO:0007669"/>
    <property type="project" value="TreeGrafter"/>
</dbReference>
<dbReference type="InterPro" id="IPR015063">
    <property type="entry name" value="USP8_dimer"/>
</dbReference>
<reference evidence="3" key="2">
    <citation type="submission" date="2020-08" db="EMBL/GenBank/DDBJ databases">
        <title>Plant Genome Project.</title>
        <authorList>
            <person name="Zhang R.-G."/>
        </authorList>
    </citation>
    <scope>NUCLEOTIDE SEQUENCE</scope>
    <source>
        <strain evidence="3">Huo1</strain>
        <tissue evidence="3">Leaf</tissue>
    </source>
</reference>
<evidence type="ECO:0000313" key="4">
    <source>
        <dbReference type="Proteomes" id="UP000298416"/>
    </source>
</evidence>
<feature type="region of interest" description="Disordered" evidence="1">
    <location>
        <begin position="244"/>
        <end position="268"/>
    </location>
</feature>